<dbReference type="GO" id="GO:0000122">
    <property type="term" value="P:negative regulation of transcription by RNA polymerase II"/>
    <property type="evidence" value="ECO:0007669"/>
    <property type="project" value="TreeGrafter"/>
</dbReference>
<evidence type="ECO:0000313" key="3">
    <source>
        <dbReference type="EMBL" id="EHB15619.1"/>
    </source>
</evidence>
<dbReference type="eggNOG" id="KOG4562">
    <property type="taxonomic scope" value="Eukaryota"/>
</dbReference>
<dbReference type="Pfam" id="PF01454">
    <property type="entry name" value="MAGE"/>
    <property type="match status" value="2"/>
</dbReference>
<feature type="non-terminal residue" evidence="3">
    <location>
        <position position="467"/>
    </location>
</feature>
<dbReference type="PANTHER" id="PTHR11736">
    <property type="entry name" value="MELANOMA-ASSOCIATED ANTIGEN MAGE ANTIGEN"/>
    <property type="match status" value="1"/>
</dbReference>
<dbReference type="InterPro" id="IPR041898">
    <property type="entry name" value="MAGE_WH1"/>
</dbReference>
<dbReference type="GO" id="GO:0005634">
    <property type="term" value="C:nucleus"/>
    <property type="evidence" value="ECO:0007669"/>
    <property type="project" value="TreeGrafter"/>
</dbReference>
<evidence type="ECO:0000259" key="2">
    <source>
        <dbReference type="PROSITE" id="PS50838"/>
    </source>
</evidence>
<dbReference type="STRING" id="10181.G5C258"/>
<accession>G5C258</accession>
<dbReference type="Gene3D" id="1.10.10.1200">
    <property type="entry name" value="MAGE homology domain, winged helix WH1 motif"/>
    <property type="match status" value="2"/>
</dbReference>
<dbReference type="AlphaFoldDB" id="G5C258"/>
<feature type="domain" description="MAGE" evidence="2">
    <location>
        <begin position="263"/>
        <end position="462"/>
    </location>
</feature>
<organism evidence="3 4">
    <name type="scientific">Heterocephalus glaber</name>
    <name type="common">Naked mole rat</name>
    <dbReference type="NCBI Taxonomy" id="10181"/>
    <lineage>
        <taxon>Eukaryota</taxon>
        <taxon>Metazoa</taxon>
        <taxon>Chordata</taxon>
        <taxon>Craniata</taxon>
        <taxon>Vertebrata</taxon>
        <taxon>Euteleostomi</taxon>
        <taxon>Mammalia</taxon>
        <taxon>Eutheria</taxon>
        <taxon>Euarchontoglires</taxon>
        <taxon>Glires</taxon>
        <taxon>Rodentia</taxon>
        <taxon>Hystricomorpha</taxon>
        <taxon>Bathyergidae</taxon>
        <taxon>Heterocephalus</taxon>
    </lineage>
</organism>
<dbReference type="PROSITE" id="PS50838">
    <property type="entry name" value="MAGE"/>
    <property type="match status" value="2"/>
</dbReference>
<dbReference type="InterPro" id="IPR037445">
    <property type="entry name" value="MAGE"/>
</dbReference>
<protein>
    <submittedName>
        <fullName evidence="3">Melanoma-associated antigen 11</fullName>
    </submittedName>
</protein>
<dbReference type="InterPro" id="IPR002190">
    <property type="entry name" value="MHD_dom"/>
</dbReference>
<dbReference type="PANTHER" id="PTHR11736:SF14">
    <property type="entry name" value="NSE3 HOMOLOG, SMC5-SMC6 COMPLEX COMPONENT"/>
    <property type="match status" value="1"/>
</dbReference>
<dbReference type="FunFam" id="1.10.10.1210:FF:000001">
    <property type="entry name" value="melanoma-associated antigen D1"/>
    <property type="match status" value="2"/>
</dbReference>
<evidence type="ECO:0000256" key="1">
    <source>
        <dbReference type="ARBA" id="ARBA00084104"/>
    </source>
</evidence>
<gene>
    <name evidence="3" type="ORF">GW7_09867</name>
</gene>
<dbReference type="FunFam" id="1.10.10.1200:FF:000007">
    <property type="entry name" value="Melanoma-associated antigen C2"/>
    <property type="match status" value="1"/>
</dbReference>
<reference evidence="3 4" key="1">
    <citation type="journal article" date="2011" name="Nature">
        <title>Genome sequencing reveals insights into physiology and longevity of the naked mole rat.</title>
        <authorList>
            <person name="Kim E.B."/>
            <person name="Fang X."/>
            <person name="Fushan A.A."/>
            <person name="Huang Z."/>
            <person name="Lobanov A.V."/>
            <person name="Han L."/>
            <person name="Marino S.M."/>
            <person name="Sun X."/>
            <person name="Turanov A.A."/>
            <person name="Yang P."/>
            <person name="Yim S.H."/>
            <person name="Zhao X."/>
            <person name="Kasaikina M.V."/>
            <person name="Stoletzki N."/>
            <person name="Peng C."/>
            <person name="Polak P."/>
            <person name="Xiong Z."/>
            <person name="Kiezun A."/>
            <person name="Zhu Y."/>
            <person name="Chen Y."/>
            <person name="Kryukov G.V."/>
            <person name="Zhang Q."/>
            <person name="Peshkin L."/>
            <person name="Yang L."/>
            <person name="Bronson R.T."/>
            <person name="Buffenstein R."/>
            <person name="Wang B."/>
            <person name="Han C."/>
            <person name="Li Q."/>
            <person name="Chen L."/>
            <person name="Zhao W."/>
            <person name="Sunyaev S.R."/>
            <person name="Park T.J."/>
            <person name="Zhang G."/>
            <person name="Wang J."/>
            <person name="Gladyshev V.N."/>
        </authorList>
    </citation>
    <scope>NUCLEOTIDE SEQUENCE [LARGE SCALE GENOMIC DNA]</scope>
</reference>
<sequence length="467" mass="54442">QSSLSSQSSSSEEEEDPCNSQDVLVPQILRRVFIDDKTAKLVQFLLLKYQTKELVTKAEMLHIVDHNYREDFPLIFKEVCECMCLGFGIDVRKGNSPGHTYDLAPLLGLTYKGIIGDDQIIPKIDLLIVILTVIFVKGNRVSEEDIREVLRMREMLPKRDNFLTADRWKFITEDLVLEQYLEYRQVPDSDPAHYEFLWGPRAHAETSKMKVLEHLAKVNKINPRSCPILYEQALREELQAAMNELWGTSQKVLIPQILQNVVLDDKVSKLVPILLFKYQKKELITKEEMLHSVDEDYHEHFPLIFREVCKCMCLGCGIDVREVDPPGHIYVLIPVLGLTYNGILGDEEIIPKIDLLIVILTVIFMKGNRASEEDMWEVVRTREKLPQWKRFFVWEPWKFITEDLVREQYLEYRQVPNSDPASLEFLWGPRTLAETSKMKILQHLAKVCRRDPRSYTCLYEEALGEEQ</sequence>
<feature type="non-terminal residue" evidence="3">
    <location>
        <position position="1"/>
    </location>
</feature>
<dbReference type="SMART" id="SM01373">
    <property type="entry name" value="MAGE"/>
    <property type="match status" value="2"/>
</dbReference>
<dbReference type="Gene3D" id="1.10.10.1210">
    <property type="entry name" value="MAGE homology domain, winged helix WH2 motif"/>
    <property type="match status" value="2"/>
</dbReference>
<name>G5C258_HETGA</name>
<feature type="domain" description="MAGE" evidence="2">
    <location>
        <begin position="34"/>
        <end position="233"/>
    </location>
</feature>
<evidence type="ECO:0000313" key="4">
    <source>
        <dbReference type="Proteomes" id="UP000006813"/>
    </source>
</evidence>
<dbReference type="InParanoid" id="G5C258"/>
<dbReference type="InterPro" id="IPR041899">
    <property type="entry name" value="MAGE_WH2"/>
</dbReference>
<keyword evidence="1" id="KW-0825">Tumor antigen</keyword>
<dbReference type="Proteomes" id="UP000006813">
    <property type="component" value="Unassembled WGS sequence"/>
</dbReference>
<proteinExistence type="predicted"/>
<dbReference type="EMBL" id="JH172956">
    <property type="protein sequence ID" value="EHB15619.1"/>
    <property type="molecule type" value="Genomic_DNA"/>
</dbReference>